<protein>
    <submittedName>
        <fullName evidence="2">Uncharacterized protein</fullName>
    </submittedName>
</protein>
<dbReference type="OrthoDB" id="5986631at2759"/>
<dbReference type="InterPro" id="IPR036002">
    <property type="entry name" value="Stathmin_sf"/>
</dbReference>
<name>A0A8X6KRH9_TRICU</name>
<dbReference type="InterPro" id="IPR000956">
    <property type="entry name" value="Stathmin_fam"/>
</dbReference>
<accession>A0A8X6KRH9</accession>
<dbReference type="Pfam" id="PF00836">
    <property type="entry name" value="Stathmin"/>
    <property type="match status" value="1"/>
</dbReference>
<dbReference type="Gene3D" id="6.10.280.30">
    <property type="match status" value="1"/>
</dbReference>
<keyword evidence="1" id="KW-0175">Coiled coil</keyword>
<evidence type="ECO:0000313" key="2">
    <source>
        <dbReference type="EMBL" id="GFQ82384.1"/>
    </source>
</evidence>
<dbReference type="EMBL" id="BMAO01022513">
    <property type="protein sequence ID" value="GFQ82384.1"/>
    <property type="molecule type" value="Genomic_DNA"/>
</dbReference>
<organism evidence="2 3">
    <name type="scientific">Trichonephila clavata</name>
    <name type="common">Joro spider</name>
    <name type="synonym">Nephila clavata</name>
    <dbReference type="NCBI Taxonomy" id="2740835"/>
    <lineage>
        <taxon>Eukaryota</taxon>
        <taxon>Metazoa</taxon>
        <taxon>Ecdysozoa</taxon>
        <taxon>Arthropoda</taxon>
        <taxon>Chelicerata</taxon>
        <taxon>Arachnida</taxon>
        <taxon>Araneae</taxon>
        <taxon>Araneomorphae</taxon>
        <taxon>Entelegynae</taxon>
        <taxon>Araneoidea</taxon>
        <taxon>Nephilidae</taxon>
        <taxon>Trichonephila</taxon>
    </lineage>
</organism>
<feature type="coiled-coil region" evidence="1">
    <location>
        <begin position="5"/>
        <end position="64"/>
    </location>
</feature>
<keyword evidence="3" id="KW-1185">Reference proteome</keyword>
<proteinExistence type="predicted"/>
<evidence type="ECO:0000256" key="1">
    <source>
        <dbReference type="SAM" id="Coils"/>
    </source>
</evidence>
<comment type="caution">
    <text evidence="2">The sequence shown here is derived from an EMBL/GenBank/DDBJ whole genome shotgun (WGS) entry which is preliminary data.</text>
</comment>
<dbReference type="SUPFAM" id="SSF101494">
    <property type="entry name" value="Stathmin"/>
    <property type="match status" value="1"/>
</dbReference>
<feature type="non-terminal residue" evidence="2">
    <location>
        <position position="73"/>
    </location>
</feature>
<dbReference type="GO" id="GO:0031110">
    <property type="term" value="P:regulation of microtubule polymerization or depolymerization"/>
    <property type="evidence" value="ECO:0007669"/>
    <property type="project" value="InterPro"/>
</dbReference>
<reference evidence="2" key="1">
    <citation type="submission" date="2020-07" db="EMBL/GenBank/DDBJ databases">
        <title>Multicomponent nature underlies the extraordinary mechanical properties of spider dragline silk.</title>
        <authorList>
            <person name="Kono N."/>
            <person name="Nakamura H."/>
            <person name="Mori M."/>
            <person name="Yoshida Y."/>
            <person name="Ohtoshi R."/>
            <person name="Malay A.D."/>
            <person name="Moran D.A.P."/>
            <person name="Tomita M."/>
            <person name="Numata K."/>
            <person name="Arakawa K."/>
        </authorList>
    </citation>
    <scope>NUCLEOTIDE SEQUENCE</scope>
</reference>
<evidence type="ECO:0000313" key="3">
    <source>
        <dbReference type="Proteomes" id="UP000887116"/>
    </source>
</evidence>
<sequence>IHILKVRQLNEVNQGEERLSQIQQKLNSAERKRTIQFQAMLEKLQEHERHIEEVRQKAMSVSNDENCKENLSG</sequence>
<dbReference type="AlphaFoldDB" id="A0A8X6KRH9"/>
<gene>
    <name evidence="2" type="ORF">TNCT_117421</name>
</gene>
<dbReference type="Proteomes" id="UP000887116">
    <property type="component" value="Unassembled WGS sequence"/>
</dbReference>